<evidence type="ECO:0000256" key="1">
    <source>
        <dbReference type="ARBA" id="ARBA00000966"/>
    </source>
</evidence>
<keyword evidence="6 8" id="KW-0326">Glycosidase</keyword>
<dbReference type="HOGENOM" id="CLU_008926_5_1_1"/>
<feature type="domain" description="Glycoside hydrolase family 9" evidence="10">
    <location>
        <begin position="2"/>
        <end position="157"/>
    </location>
</feature>
<evidence type="ECO:0000256" key="3">
    <source>
        <dbReference type="ARBA" id="ARBA00022801"/>
    </source>
</evidence>
<evidence type="ECO:0000256" key="2">
    <source>
        <dbReference type="ARBA" id="ARBA00007072"/>
    </source>
</evidence>
<dbReference type="Gene3D" id="1.50.10.10">
    <property type="match status" value="1"/>
</dbReference>
<dbReference type="GO" id="GO:0008810">
    <property type="term" value="F:cellulase activity"/>
    <property type="evidence" value="ECO:0007669"/>
    <property type="project" value="UniProtKB-EC"/>
</dbReference>
<dbReference type="EMBL" id="KI394011">
    <property type="protein sequence ID" value="ERN05286.1"/>
    <property type="molecule type" value="Genomic_DNA"/>
</dbReference>
<evidence type="ECO:0000313" key="12">
    <source>
        <dbReference type="Proteomes" id="UP000017836"/>
    </source>
</evidence>
<keyword evidence="3 8" id="KW-0378">Hydrolase</keyword>
<evidence type="ECO:0000256" key="6">
    <source>
        <dbReference type="ARBA" id="ARBA00023295"/>
    </source>
</evidence>
<dbReference type="InterPro" id="IPR008928">
    <property type="entry name" value="6-hairpin_glycosidase_sf"/>
</dbReference>
<feature type="active site" evidence="8">
    <location>
        <position position="83"/>
    </location>
</feature>
<gene>
    <name evidence="11" type="ORF">AMTR_s00007p00143890</name>
</gene>
<dbReference type="OMA" id="GPDENDW"/>
<dbReference type="InterPro" id="IPR001701">
    <property type="entry name" value="Glyco_hydro_9"/>
</dbReference>
<dbReference type="GO" id="GO:0030245">
    <property type="term" value="P:cellulose catabolic process"/>
    <property type="evidence" value="ECO:0007669"/>
    <property type="project" value="UniProtKB-KW"/>
</dbReference>
<evidence type="ECO:0000259" key="10">
    <source>
        <dbReference type="Pfam" id="PF00759"/>
    </source>
</evidence>
<organism evidence="11 12">
    <name type="scientific">Amborella trichopoda</name>
    <dbReference type="NCBI Taxonomy" id="13333"/>
    <lineage>
        <taxon>Eukaryota</taxon>
        <taxon>Viridiplantae</taxon>
        <taxon>Streptophyta</taxon>
        <taxon>Embryophyta</taxon>
        <taxon>Tracheophyta</taxon>
        <taxon>Spermatophyta</taxon>
        <taxon>Magnoliopsida</taxon>
        <taxon>Amborellales</taxon>
        <taxon>Amborellaceae</taxon>
        <taxon>Amborella</taxon>
    </lineage>
</organism>
<keyword evidence="7 8" id="KW-0624">Polysaccharide degradation</keyword>
<dbReference type="PANTHER" id="PTHR22298">
    <property type="entry name" value="ENDO-1,4-BETA-GLUCANASE"/>
    <property type="match status" value="1"/>
</dbReference>
<comment type="catalytic activity">
    <reaction evidence="1 9">
        <text>Endohydrolysis of (1-&gt;4)-beta-D-glucosidic linkages in cellulose, lichenin and cereal beta-D-glucans.</text>
        <dbReference type="EC" id="3.2.1.4"/>
    </reaction>
</comment>
<protein>
    <recommendedName>
        <fullName evidence="9">Endoglucanase</fullName>
        <ecNumber evidence="9">3.2.1.4</ecNumber>
    </recommendedName>
</protein>
<evidence type="ECO:0000256" key="8">
    <source>
        <dbReference type="PROSITE-ProRule" id="PRU10059"/>
    </source>
</evidence>
<keyword evidence="4 9" id="KW-0136">Cellulose degradation</keyword>
<dbReference type="InterPro" id="IPR012341">
    <property type="entry name" value="6hp_glycosidase-like_sf"/>
</dbReference>
<evidence type="ECO:0000256" key="5">
    <source>
        <dbReference type="ARBA" id="ARBA00023277"/>
    </source>
</evidence>
<evidence type="ECO:0000256" key="9">
    <source>
        <dbReference type="RuleBase" id="RU361166"/>
    </source>
</evidence>
<dbReference type="eggNOG" id="ENOG502QRF6">
    <property type="taxonomic scope" value="Eukaryota"/>
</dbReference>
<evidence type="ECO:0000313" key="11">
    <source>
        <dbReference type="EMBL" id="ERN05286.1"/>
    </source>
</evidence>
<dbReference type="EC" id="3.2.1.4" evidence="9"/>
<evidence type="ECO:0000256" key="4">
    <source>
        <dbReference type="ARBA" id="ARBA00023001"/>
    </source>
</evidence>
<dbReference type="Gramene" id="ERN05286">
    <property type="protein sequence ID" value="ERN05286"/>
    <property type="gene ID" value="AMTR_s00007p00143890"/>
</dbReference>
<dbReference type="AlphaFoldDB" id="W1PCF1"/>
<dbReference type="STRING" id="13333.W1PCF1"/>
<name>W1PCF1_AMBTC</name>
<comment type="similarity">
    <text evidence="2 8 9">Belongs to the glycosyl hydrolase 9 (cellulase E) family.</text>
</comment>
<accession>W1PCF1</accession>
<dbReference type="InterPro" id="IPR018221">
    <property type="entry name" value="Glyco_hydro_9_His_AS"/>
</dbReference>
<dbReference type="SUPFAM" id="SSF48208">
    <property type="entry name" value="Six-hairpin glycosidases"/>
    <property type="match status" value="1"/>
</dbReference>
<dbReference type="Proteomes" id="UP000017836">
    <property type="component" value="Unassembled WGS sequence"/>
</dbReference>
<keyword evidence="12" id="KW-1185">Reference proteome</keyword>
<reference evidence="12" key="1">
    <citation type="journal article" date="2013" name="Science">
        <title>The Amborella genome and the evolution of flowering plants.</title>
        <authorList>
            <consortium name="Amborella Genome Project"/>
        </authorList>
    </citation>
    <scope>NUCLEOTIDE SEQUENCE [LARGE SCALE GENOMIC DNA]</scope>
</reference>
<dbReference type="PROSITE" id="PS00592">
    <property type="entry name" value="GH9_2"/>
    <property type="match status" value="1"/>
</dbReference>
<evidence type="ECO:0000256" key="7">
    <source>
        <dbReference type="ARBA" id="ARBA00023326"/>
    </source>
</evidence>
<proteinExistence type="inferred from homology"/>
<dbReference type="Pfam" id="PF00759">
    <property type="entry name" value="Glyco_hydro_9"/>
    <property type="match status" value="1"/>
</dbReference>
<keyword evidence="5 8" id="KW-0119">Carbohydrate metabolism</keyword>
<sequence length="163" mass="17765">MLWFQPFDNLQDVVSSSFLLTVYSDYLATATGGPKMLSCHAGQVQPQELFSFARSQVDYILGNNPMYTSYMVGFGPKFPGKVHHRGASIVSVKKDPTPVGCQQGFVDWFNRDAPNPNVIDGAIVGGPDENDWYDDTRNSAPHAEASSYNTAPLVGVLAKLASM</sequence>